<dbReference type="InterPro" id="IPR027417">
    <property type="entry name" value="P-loop_NTPase"/>
</dbReference>
<dbReference type="GO" id="GO:0003724">
    <property type="term" value="F:RNA helicase activity"/>
    <property type="evidence" value="ECO:0007669"/>
    <property type="project" value="UniProtKB-EC"/>
</dbReference>
<dbReference type="EC" id="3.6.4.13" evidence="1"/>
<dbReference type="GO" id="GO:0016787">
    <property type="term" value="F:hydrolase activity"/>
    <property type="evidence" value="ECO:0007669"/>
    <property type="project" value="UniProtKB-KW"/>
</dbReference>
<evidence type="ECO:0000313" key="1">
    <source>
        <dbReference type="EMBL" id="MES1919279.1"/>
    </source>
</evidence>
<comment type="caution">
    <text evidence="1">The sequence shown here is derived from an EMBL/GenBank/DDBJ whole genome shotgun (WGS) entry which is preliminary data.</text>
</comment>
<keyword evidence="1" id="KW-0547">Nucleotide-binding</keyword>
<name>A0ABV2AHW7_9EUKA</name>
<dbReference type="SUPFAM" id="SSF52540">
    <property type="entry name" value="P-loop containing nucleoside triphosphate hydrolases"/>
    <property type="match status" value="1"/>
</dbReference>
<keyword evidence="1" id="KW-0347">Helicase</keyword>
<gene>
    <name evidence="1" type="primary">DHX35_1</name>
    <name evidence="1" type="ORF">MHBO_001137</name>
</gene>
<keyword evidence="1" id="KW-0378">Hydrolase</keyword>
<proteinExistence type="predicted"/>
<keyword evidence="2" id="KW-1185">Reference proteome</keyword>
<sequence>MSSRYKVLPTFKNESNSAPNEYWKPGAAAPGTDILQTEENFFVYNPKAHLAINSQKRLLPIANRRNELLYAVETHSVTIVVGETGSGKTTRF</sequence>
<protein>
    <submittedName>
        <fullName evidence="1">ATP-dependent RNA helicase</fullName>
        <ecNumber evidence="1">3.6.4.13</ecNumber>
    </submittedName>
</protein>
<dbReference type="Gene3D" id="3.40.50.300">
    <property type="entry name" value="P-loop containing nucleotide triphosphate hydrolases"/>
    <property type="match status" value="1"/>
</dbReference>
<reference evidence="1 2" key="1">
    <citation type="journal article" date="2024" name="BMC Biol.">
        <title>Comparative genomics of Ascetosporea gives new insight into the evolutionary basis for animal parasitism in Rhizaria.</title>
        <authorList>
            <person name="Hiltunen Thoren M."/>
            <person name="Onut-Brannstrom I."/>
            <person name="Alfjorden A."/>
            <person name="Peckova H."/>
            <person name="Swords F."/>
            <person name="Hooper C."/>
            <person name="Holzer A.S."/>
            <person name="Bass D."/>
            <person name="Burki F."/>
        </authorList>
    </citation>
    <scope>NUCLEOTIDE SEQUENCE [LARGE SCALE GENOMIC DNA]</scope>
    <source>
        <strain evidence="1">20-A016</strain>
    </source>
</reference>
<dbReference type="Proteomes" id="UP001439008">
    <property type="component" value="Unassembled WGS sequence"/>
</dbReference>
<evidence type="ECO:0000313" key="2">
    <source>
        <dbReference type="Proteomes" id="UP001439008"/>
    </source>
</evidence>
<keyword evidence="1" id="KW-0067">ATP-binding</keyword>
<accession>A0ABV2AHW7</accession>
<organism evidence="1 2">
    <name type="scientific">Bonamia ostreae</name>
    <dbReference type="NCBI Taxonomy" id="126728"/>
    <lineage>
        <taxon>Eukaryota</taxon>
        <taxon>Sar</taxon>
        <taxon>Rhizaria</taxon>
        <taxon>Endomyxa</taxon>
        <taxon>Ascetosporea</taxon>
        <taxon>Haplosporida</taxon>
        <taxon>Bonamia</taxon>
    </lineage>
</organism>
<dbReference type="EMBL" id="JBDODL010000244">
    <property type="protein sequence ID" value="MES1919279.1"/>
    <property type="molecule type" value="Genomic_DNA"/>
</dbReference>